<comment type="similarity">
    <text evidence="6">Belongs to the Orn/Lys/Arg decarboxylase class-II family.</text>
</comment>
<dbReference type="Pfam" id="PF00278">
    <property type="entry name" value="Orn_DAP_Arg_deC"/>
    <property type="match status" value="1"/>
</dbReference>
<evidence type="ECO:0000256" key="1">
    <source>
        <dbReference type="ARBA" id="ARBA00001933"/>
    </source>
</evidence>
<dbReference type="Proteomes" id="UP000657006">
    <property type="component" value="Unassembled WGS sequence"/>
</dbReference>
<evidence type="ECO:0000256" key="5">
    <source>
        <dbReference type="PIRSR" id="PIRSR600183-50"/>
    </source>
</evidence>
<evidence type="ECO:0000259" key="8">
    <source>
        <dbReference type="Pfam" id="PF02784"/>
    </source>
</evidence>
<dbReference type="SUPFAM" id="SSF50621">
    <property type="entry name" value="Alanine racemase C-terminal domain-like"/>
    <property type="match status" value="1"/>
</dbReference>
<keyword evidence="10" id="KW-1185">Reference proteome</keyword>
<proteinExistence type="inferred from homology"/>
<dbReference type="GO" id="GO:0009089">
    <property type="term" value="P:lysine biosynthetic process via diaminopimelate"/>
    <property type="evidence" value="ECO:0007669"/>
    <property type="project" value="InterPro"/>
</dbReference>
<dbReference type="InterPro" id="IPR022643">
    <property type="entry name" value="De-COase2_C"/>
</dbReference>
<gene>
    <name evidence="9" type="ORF">H8730_10355</name>
</gene>
<dbReference type="GO" id="GO:0008836">
    <property type="term" value="F:diaminopimelate decarboxylase activity"/>
    <property type="evidence" value="ECO:0007669"/>
    <property type="project" value="InterPro"/>
</dbReference>
<keyword evidence="4" id="KW-0456">Lyase</keyword>
<protein>
    <submittedName>
        <fullName evidence="9">Diaminopimelate decarboxylase</fullName>
    </submittedName>
</protein>
<feature type="active site" description="Proton donor" evidence="5">
    <location>
        <position position="340"/>
    </location>
</feature>
<dbReference type="CDD" id="cd06828">
    <property type="entry name" value="PLPDE_III_DapDC"/>
    <property type="match status" value="1"/>
</dbReference>
<feature type="domain" description="Orn/DAP/Arg decarboxylase 2 N-terminal" evidence="8">
    <location>
        <begin position="29"/>
        <end position="277"/>
    </location>
</feature>
<feature type="domain" description="Orn/DAP/Arg decarboxylase 2 C-terminal" evidence="7">
    <location>
        <begin position="279"/>
        <end position="367"/>
    </location>
</feature>
<name>A0A926DSS2_9FIRM</name>
<dbReference type="PANTHER" id="PTHR43727">
    <property type="entry name" value="DIAMINOPIMELATE DECARBOXYLASE"/>
    <property type="match status" value="1"/>
</dbReference>
<dbReference type="SUPFAM" id="SSF51419">
    <property type="entry name" value="PLP-binding barrel"/>
    <property type="match status" value="1"/>
</dbReference>
<evidence type="ECO:0000313" key="10">
    <source>
        <dbReference type="Proteomes" id="UP000657006"/>
    </source>
</evidence>
<dbReference type="RefSeq" id="WP_177716975.1">
    <property type="nucleotide sequence ID" value="NZ_JACRSQ010000014.1"/>
</dbReference>
<evidence type="ECO:0000256" key="6">
    <source>
        <dbReference type="RuleBase" id="RU003737"/>
    </source>
</evidence>
<dbReference type="InterPro" id="IPR002986">
    <property type="entry name" value="DAP_deCOOHase_LysA"/>
</dbReference>
<keyword evidence="3 5" id="KW-0663">Pyridoxal phosphate</keyword>
<dbReference type="EMBL" id="JACRSQ010000014">
    <property type="protein sequence ID" value="MBC8543946.1"/>
    <property type="molecule type" value="Genomic_DNA"/>
</dbReference>
<reference evidence="9" key="1">
    <citation type="submission" date="2020-08" db="EMBL/GenBank/DDBJ databases">
        <title>Genome public.</title>
        <authorList>
            <person name="Liu C."/>
            <person name="Sun Q."/>
        </authorList>
    </citation>
    <scope>NUCLEOTIDE SEQUENCE</scope>
    <source>
        <strain evidence="9">NSJ-32</strain>
    </source>
</reference>
<evidence type="ECO:0000256" key="3">
    <source>
        <dbReference type="ARBA" id="ARBA00022898"/>
    </source>
</evidence>
<dbReference type="Gene3D" id="3.20.20.10">
    <property type="entry name" value="Alanine racemase"/>
    <property type="match status" value="1"/>
</dbReference>
<dbReference type="PRINTS" id="PR01179">
    <property type="entry name" value="ODADCRBXLASE"/>
</dbReference>
<dbReference type="InterPro" id="IPR022644">
    <property type="entry name" value="De-COase2_N"/>
</dbReference>
<dbReference type="Pfam" id="PF02784">
    <property type="entry name" value="Orn_Arg_deC_N"/>
    <property type="match status" value="1"/>
</dbReference>
<evidence type="ECO:0000256" key="4">
    <source>
        <dbReference type="ARBA" id="ARBA00023239"/>
    </source>
</evidence>
<dbReference type="AlphaFoldDB" id="A0A926DSS2"/>
<feature type="modified residue" description="N6-(pyridoxal phosphate)lysine" evidence="5">
    <location>
        <position position="54"/>
    </location>
</feature>
<evidence type="ECO:0000259" key="7">
    <source>
        <dbReference type="Pfam" id="PF00278"/>
    </source>
</evidence>
<dbReference type="FunFam" id="3.20.20.10:FF:000003">
    <property type="entry name" value="Diaminopimelate decarboxylase"/>
    <property type="match status" value="1"/>
</dbReference>
<dbReference type="Gene3D" id="2.40.37.10">
    <property type="entry name" value="Lyase, Ornithine Decarboxylase, Chain A, domain 1"/>
    <property type="match status" value="1"/>
</dbReference>
<dbReference type="InterPro" id="IPR009006">
    <property type="entry name" value="Ala_racemase/Decarboxylase_C"/>
</dbReference>
<comment type="caution">
    <text evidence="9">The sequence shown here is derived from an EMBL/GenBank/DDBJ whole genome shotgun (WGS) entry which is preliminary data.</text>
</comment>
<dbReference type="InterPro" id="IPR000183">
    <property type="entry name" value="Orn/DAP/Arg_de-COase"/>
</dbReference>
<evidence type="ECO:0000256" key="2">
    <source>
        <dbReference type="ARBA" id="ARBA00022793"/>
    </source>
</evidence>
<dbReference type="PRINTS" id="PR01181">
    <property type="entry name" value="DAPDCRBXLASE"/>
</dbReference>
<comment type="cofactor">
    <cofactor evidence="1 5">
        <name>pyridoxal 5'-phosphate</name>
        <dbReference type="ChEBI" id="CHEBI:597326"/>
    </cofactor>
</comment>
<dbReference type="PANTHER" id="PTHR43727:SF2">
    <property type="entry name" value="GROUP IV DECARBOXYLASE"/>
    <property type="match status" value="1"/>
</dbReference>
<keyword evidence="2" id="KW-0210">Decarboxylase</keyword>
<organism evidence="9 10">
    <name type="scientific">Bianquea renquensis</name>
    <dbReference type="NCBI Taxonomy" id="2763661"/>
    <lineage>
        <taxon>Bacteria</taxon>
        <taxon>Bacillati</taxon>
        <taxon>Bacillota</taxon>
        <taxon>Clostridia</taxon>
        <taxon>Eubacteriales</taxon>
        <taxon>Bianqueaceae</taxon>
        <taxon>Bianquea</taxon>
    </lineage>
</organism>
<sequence length="433" mass="48479">MKLPFVTADTVKAIAEQYPTPFHLYDEGGIRERARRLKQAFAWNPGFREYFAVKATPNPFILKILQEEGCGVDCSSLTELMMAKACGFSGDSIMFSSNDTPAEDFRLARRLNATINLDDETHIDFLQENGGIPELISCRYNPGGTFSISNAIMDNPGEAKYGFMPEQMINGYKRLMELGAKRFGIHAFLASNTITNDYYPTLAKILFTFVVKLREETGAEIEFVNLSGGVGIPYRPDQQEVDIQAVGDGVRKAYEEVLVPAGLEHIKIYTELGRYMLAPNGVLVTRAIHEKHIWKEYIGVDACAANLMRPAMYGAYHHITVAGKETAPCDHQYDITGGLCENNDKFAIDRMLPQIEMGDLLIIHDTGAHGFAMGYNYNGKLRSAEVLLREDGTTQLIRRAETPEDYFSTFDFTDFFPKIGGAYNTYSARFGEF</sequence>
<accession>A0A926DSS2</accession>
<evidence type="ECO:0000313" key="9">
    <source>
        <dbReference type="EMBL" id="MBC8543946.1"/>
    </source>
</evidence>
<dbReference type="InterPro" id="IPR029066">
    <property type="entry name" value="PLP-binding_barrel"/>
</dbReference>